<dbReference type="PANTHER" id="PTHR30349:SF77">
    <property type="entry name" value="TYROSINE RECOMBINASE XERC"/>
    <property type="match status" value="1"/>
</dbReference>
<dbReference type="PANTHER" id="PTHR30349">
    <property type="entry name" value="PHAGE INTEGRASE-RELATED"/>
    <property type="match status" value="1"/>
</dbReference>
<evidence type="ECO:0000256" key="11">
    <source>
        <dbReference type="NCBIfam" id="TIGR02224"/>
    </source>
</evidence>
<evidence type="ECO:0000256" key="5">
    <source>
        <dbReference type="ARBA" id="ARBA00022829"/>
    </source>
</evidence>
<keyword evidence="6 10" id="KW-0229">DNA integration</keyword>
<dbReference type="RefSeq" id="WP_091610301.1">
    <property type="nucleotide sequence ID" value="NZ_FNNC01000001.1"/>
</dbReference>
<dbReference type="GO" id="GO:0051301">
    <property type="term" value="P:cell division"/>
    <property type="evidence" value="ECO:0007669"/>
    <property type="project" value="UniProtKB-UniRule"/>
</dbReference>
<keyword evidence="7 10" id="KW-0238">DNA-binding</keyword>
<sequence length="305" mass="35725">MNPLLTWREEFFRYLELEKNISSYTKTAYEQDLIEFEAFMQQEGWKHVEEVDPTLVRLYYSSMYDRSYARATVARKISALRAYFRYLQREEYIEQNPFIGASHPKKERPLPHFLYEEEIESLFASFDMSKPLDIRDKAIMELLYATGMRISECQQLQADDLDDYLGTILVKGKGRKERYVPVGSFAQEAVELYKSNVRPELSAKSKVPTGQLFLNARGGPLTDRGFRHVLNERVKKVSSTLRISPHDLRHTFATHLLNHGADLRVVQDLLGHANLSTTQIYTHVTKERLQDVYRQSHPRAERKRE</sequence>
<dbReference type="STRING" id="1122204.SAMN05421781_0245"/>
<evidence type="ECO:0000256" key="2">
    <source>
        <dbReference type="ARBA" id="ARBA00006657"/>
    </source>
</evidence>
<gene>
    <name evidence="10" type="primary">xerC</name>
    <name evidence="14" type="ORF">SAMN05421781_0245</name>
</gene>
<dbReference type="GO" id="GO:0007059">
    <property type="term" value="P:chromosome segregation"/>
    <property type="evidence" value="ECO:0007669"/>
    <property type="project" value="UniProtKB-UniRule"/>
</dbReference>
<dbReference type="Gene3D" id="1.10.150.130">
    <property type="match status" value="1"/>
</dbReference>
<keyword evidence="4 10" id="KW-0132">Cell division</keyword>
<name>A0A1H2QBI8_9BACI</name>
<evidence type="ECO:0000259" key="12">
    <source>
        <dbReference type="PROSITE" id="PS51898"/>
    </source>
</evidence>
<evidence type="ECO:0000256" key="4">
    <source>
        <dbReference type="ARBA" id="ARBA00022618"/>
    </source>
</evidence>
<dbReference type="GO" id="GO:0005737">
    <property type="term" value="C:cytoplasm"/>
    <property type="evidence" value="ECO:0007669"/>
    <property type="project" value="UniProtKB-SubCell"/>
</dbReference>
<dbReference type="InterPro" id="IPR011931">
    <property type="entry name" value="Recomb_XerC"/>
</dbReference>
<dbReference type="InterPro" id="IPR013762">
    <property type="entry name" value="Integrase-like_cat_sf"/>
</dbReference>
<evidence type="ECO:0000259" key="13">
    <source>
        <dbReference type="PROSITE" id="PS51900"/>
    </source>
</evidence>
<dbReference type="PROSITE" id="PS51900">
    <property type="entry name" value="CB"/>
    <property type="match status" value="1"/>
</dbReference>
<dbReference type="Gene3D" id="1.10.443.10">
    <property type="entry name" value="Intergrase catalytic core"/>
    <property type="match status" value="1"/>
</dbReference>
<feature type="domain" description="Tyr recombinase" evidence="12">
    <location>
        <begin position="109"/>
        <end position="294"/>
    </location>
</feature>
<dbReference type="InterPro" id="IPR050090">
    <property type="entry name" value="Tyrosine_recombinase_XerCD"/>
</dbReference>
<dbReference type="OrthoDB" id="9801717at2"/>
<proteinExistence type="inferred from homology"/>
<dbReference type="GO" id="GO:0006313">
    <property type="term" value="P:DNA transposition"/>
    <property type="evidence" value="ECO:0007669"/>
    <property type="project" value="UniProtKB-UniRule"/>
</dbReference>
<comment type="subunit">
    <text evidence="10">Forms a cyclic heterotetrameric complex composed of two molecules of XerC and two molecules of XerD.</text>
</comment>
<keyword evidence="8 10" id="KW-0233">DNA recombination</keyword>
<dbReference type="InterPro" id="IPR010998">
    <property type="entry name" value="Integrase_recombinase_N"/>
</dbReference>
<evidence type="ECO:0000313" key="14">
    <source>
        <dbReference type="EMBL" id="SDW04455.1"/>
    </source>
</evidence>
<dbReference type="InterPro" id="IPR023009">
    <property type="entry name" value="Tyrosine_recombinase_XerC/XerD"/>
</dbReference>
<keyword evidence="9 10" id="KW-0131">Cell cycle</keyword>
<dbReference type="Proteomes" id="UP000199488">
    <property type="component" value="Unassembled WGS sequence"/>
</dbReference>
<dbReference type="EMBL" id="FNNC01000001">
    <property type="protein sequence ID" value="SDW04455.1"/>
    <property type="molecule type" value="Genomic_DNA"/>
</dbReference>
<comment type="similarity">
    <text evidence="2 10">Belongs to the 'phage' integrase family. XerC subfamily.</text>
</comment>
<evidence type="ECO:0000256" key="9">
    <source>
        <dbReference type="ARBA" id="ARBA00023306"/>
    </source>
</evidence>
<dbReference type="Pfam" id="PF02899">
    <property type="entry name" value="Phage_int_SAM_1"/>
    <property type="match status" value="1"/>
</dbReference>
<dbReference type="AlphaFoldDB" id="A0A1H2QBI8"/>
<accession>A0A1H2QBI8</accession>
<comment type="function">
    <text evidence="10">Site-specific tyrosine recombinase, which acts by catalyzing the cutting and rejoining of the recombining DNA molecules. The XerC-XerD complex is essential to convert dimers of the bacterial chromosome into monomers to permit their segregation at cell division. It also contributes to the segregational stability of plasmids.</text>
</comment>
<evidence type="ECO:0000256" key="7">
    <source>
        <dbReference type="ARBA" id="ARBA00023125"/>
    </source>
</evidence>
<keyword evidence="5 10" id="KW-0159">Chromosome partition</keyword>
<dbReference type="InterPro" id="IPR011010">
    <property type="entry name" value="DNA_brk_join_enz"/>
</dbReference>
<evidence type="ECO:0000256" key="8">
    <source>
        <dbReference type="ARBA" id="ARBA00023172"/>
    </source>
</evidence>
<dbReference type="PROSITE" id="PS51898">
    <property type="entry name" value="TYR_RECOMBINASE"/>
    <property type="match status" value="1"/>
</dbReference>
<feature type="active site" evidence="10">
    <location>
        <position position="246"/>
    </location>
</feature>
<dbReference type="HAMAP" id="MF_01808">
    <property type="entry name" value="Recomb_XerC_XerD"/>
    <property type="match status" value="1"/>
</dbReference>
<keyword evidence="3 10" id="KW-0963">Cytoplasm</keyword>
<feature type="active site" evidence="10">
    <location>
        <position position="149"/>
    </location>
</feature>
<feature type="active site" evidence="10">
    <location>
        <position position="249"/>
    </location>
</feature>
<dbReference type="GO" id="GO:0003677">
    <property type="term" value="F:DNA binding"/>
    <property type="evidence" value="ECO:0007669"/>
    <property type="project" value="UniProtKB-UniRule"/>
</dbReference>
<protein>
    <recommendedName>
        <fullName evidence="10 11">Tyrosine recombinase XerC</fullName>
    </recommendedName>
</protein>
<dbReference type="NCBIfam" id="TIGR02224">
    <property type="entry name" value="recomb_XerC"/>
    <property type="match status" value="1"/>
</dbReference>
<evidence type="ECO:0000256" key="6">
    <source>
        <dbReference type="ARBA" id="ARBA00022908"/>
    </source>
</evidence>
<evidence type="ECO:0000256" key="3">
    <source>
        <dbReference type="ARBA" id="ARBA00022490"/>
    </source>
</evidence>
<dbReference type="InterPro" id="IPR002104">
    <property type="entry name" value="Integrase_catalytic"/>
</dbReference>
<reference evidence="14 15" key="1">
    <citation type="submission" date="2016-10" db="EMBL/GenBank/DDBJ databases">
        <authorList>
            <person name="de Groot N.N."/>
        </authorList>
    </citation>
    <scope>NUCLEOTIDE SEQUENCE [LARGE SCALE GENOMIC DNA]</scope>
    <source>
        <strain evidence="14 15">DSM 23126</strain>
    </source>
</reference>
<evidence type="ECO:0000313" key="15">
    <source>
        <dbReference type="Proteomes" id="UP000199488"/>
    </source>
</evidence>
<comment type="subcellular location">
    <subcellularLocation>
        <location evidence="1 10">Cytoplasm</location>
    </subcellularLocation>
</comment>
<feature type="domain" description="Core-binding (CB)" evidence="13">
    <location>
        <begin position="2"/>
        <end position="88"/>
    </location>
</feature>
<dbReference type="SUPFAM" id="SSF56349">
    <property type="entry name" value="DNA breaking-rejoining enzymes"/>
    <property type="match status" value="1"/>
</dbReference>
<dbReference type="InterPro" id="IPR004107">
    <property type="entry name" value="Integrase_SAM-like_N"/>
</dbReference>
<feature type="active site" evidence="10">
    <location>
        <position position="173"/>
    </location>
</feature>
<feature type="active site" description="O-(3'-phospho-DNA)-tyrosine intermediate" evidence="10">
    <location>
        <position position="281"/>
    </location>
</feature>
<evidence type="ECO:0000256" key="1">
    <source>
        <dbReference type="ARBA" id="ARBA00004496"/>
    </source>
</evidence>
<evidence type="ECO:0000256" key="10">
    <source>
        <dbReference type="HAMAP-Rule" id="MF_01808"/>
    </source>
</evidence>
<dbReference type="NCBIfam" id="NF001399">
    <property type="entry name" value="PRK00283.1"/>
    <property type="match status" value="1"/>
</dbReference>
<organism evidence="14 15">
    <name type="scientific">Marinococcus luteus</name>
    <dbReference type="NCBI Taxonomy" id="1122204"/>
    <lineage>
        <taxon>Bacteria</taxon>
        <taxon>Bacillati</taxon>
        <taxon>Bacillota</taxon>
        <taxon>Bacilli</taxon>
        <taxon>Bacillales</taxon>
        <taxon>Bacillaceae</taxon>
        <taxon>Marinococcus</taxon>
    </lineage>
</organism>
<keyword evidence="15" id="KW-1185">Reference proteome</keyword>
<dbReference type="GO" id="GO:0009037">
    <property type="term" value="F:tyrosine-based site-specific recombinase activity"/>
    <property type="evidence" value="ECO:0007669"/>
    <property type="project" value="UniProtKB-UniRule"/>
</dbReference>
<feature type="active site" evidence="10">
    <location>
        <position position="272"/>
    </location>
</feature>
<dbReference type="InterPro" id="IPR044068">
    <property type="entry name" value="CB"/>
</dbReference>
<dbReference type="CDD" id="cd00798">
    <property type="entry name" value="INT_XerDC_C"/>
    <property type="match status" value="1"/>
</dbReference>
<dbReference type="Pfam" id="PF00589">
    <property type="entry name" value="Phage_integrase"/>
    <property type="match status" value="1"/>
</dbReference>